<proteinExistence type="predicted"/>
<feature type="region of interest" description="Disordered" evidence="1">
    <location>
        <begin position="83"/>
        <end position="111"/>
    </location>
</feature>
<dbReference type="AlphaFoldDB" id="A0AAV7WAI1"/>
<feature type="compositionally biased region" description="Basic and acidic residues" evidence="1">
    <location>
        <begin position="102"/>
        <end position="111"/>
    </location>
</feature>
<reference evidence="2" key="1">
    <citation type="journal article" date="2022" name="bioRxiv">
        <title>Sequencing and chromosome-scale assembly of the giantPleurodeles waltlgenome.</title>
        <authorList>
            <person name="Brown T."/>
            <person name="Elewa A."/>
            <person name="Iarovenko S."/>
            <person name="Subramanian E."/>
            <person name="Araus A.J."/>
            <person name="Petzold A."/>
            <person name="Susuki M."/>
            <person name="Suzuki K.-i.T."/>
            <person name="Hayashi T."/>
            <person name="Toyoda A."/>
            <person name="Oliveira C."/>
            <person name="Osipova E."/>
            <person name="Leigh N.D."/>
            <person name="Simon A."/>
            <person name="Yun M.H."/>
        </authorList>
    </citation>
    <scope>NUCLEOTIDE SEQUENCE</scope>
    <source>
        <strain evidence="2">20211129_DDA</strain>
        <tissue evidence="2">Liver</tissue>
    </source>
</reference>
<accession>A0AAV7WAI1</accession>
<sequence>MVRCLALRLHIQGVEDTCKQFLCGSGEQDPGAVTTAYLARLLLTHPRLLLSRAAKERGAASMDGHSEPYLCLGGTTCTTAPGGIGISEAGRTQRNGGGSRGQAEKRTTPIS</sequence>
<name>A0AAV7WAI1_PLEWA</name>
<evidence type="ECO:0000313" key="2">
    <source>
        <dbReference type="EMBL" id="KAJ1209596.1"/>
    </source>
</evidence>
<gene>
    <name evidence="2" type="ORF">NDU88_004970</name>
</gene>
<organism evidence="2 3">
    <name type="scientific">Pleurodeles waltl</name>
    <name type="common">Iberian ribbed newt</name>
    <dbReference type="NCBI Taxonomy" id="8319"/>
    <lineage>
        <taxon>Eukaryota</taxon>
        <taxon>Metazoa</taxon>
        <taxon>Chordata</taxon>
        <taxon>Craniata</taxon>
        <taxon>Vertebrata</taxon>
        <taxon>Euteleostomi</taxon>
        <taxon>Amphibia</taxon>
        <taxon>Batrachia</taxon>
        <taxon>Caudata</taxon>
        <taxon>Salamandroidea</taxon>
        <taxon>Salamandridae</taxon>
        <taxon>Pleurodelinae</taxon>
        <taxon>Pleurodeles</taxon>
    </lineage>
</organism>
<keyword evidence="3" id="KW-1185">Reference proteome</keyword>
<dbReference type="Proteomes" id="UP001066276">
    <property type="component" value="Chromosome 1_2"/>
</dbReference>
<protein>
    <submittedName>
        <fullName evidence="2">Uncharacterized protein</fullName>
    </submittedName>
</protein>
<evidence type="ECO:0000313" key="3">
    <source>
        <dbReference type="Proteomes" id="UP001066276"/>
    </source>
</evidence>
<comment type="caution">
    <text evidence="2">The sequence shown here is derived from an EMBL/GenBank/DDBJ whole genome shotgun (WGS) entry which is preliminary data.</text>
</comment>
<dbReference type="EMBL" id="JANPWB010000002">
    <property type="protein sequence ID" value="KAJ1209596.1"/>
    <property type="molecule type" value="Genomic_DNA"/>
</dbReference>
<evidence type="ECO:0000256" key="1">
    <source>
        <dbReference type="SAM" id="MobiDB-lite"/>
    </source>
</evidence>